<accession>A0A1F6H3U8</accession>
<evidence type="ECO:0000313" key="4">
    <source>
        <dbReference type="Proteomes" id="UP000177583"/>
    </source>
</evidence>
<feature type="transmembrane region" description="Helical" evidence="1">
    <location>
        <begin position="139"/>
        <end position="161"/>
    </location>
</feature>
<evidence type="ECO:0000313" key="3">
    <source>
        <dbReference type="EMBL" id="OGH05047.1"/>
    </source>
</evidence>
<feature type="transmembrane region" description="Helical" evidence="1">
    <location>
        <begin position="72"/>
        <end position="90"/>
    </location>
</feature>
<dbReference type="InterPro" id="IPR008984">
    <property type="entry name" value="SMAD_FHA_dom_sf"/>
</dbReference>
<feature type="domain" description="YscD cytoplasmic" evidence="2">
    <location>
        <begin position="198"/>
        <end position="285"/>
    </location>
</feature>
<dbReference type="AlphaFoldDB" id="A0A1F6H3U8"/>
<dbReference type="Pfam" id="PF16697">
    <property type="entry name" value="Yop-YscD_cpl"/>
    <property type="match status" value="1"/>
</dbReference>
<dbReference type="Gene3D" id="2.60.200.20">
    <property type="match status" value="1"/>
</dbReference>
<comment type="caution">
    <text evidence="3">The sequence shown here is derived from an EMBL/GenBank/DDBJ whole genome shotgun (WGS) entry which is preliminary data.</text>
</comment>
<protein>
    <recommendedName>
        <fullName evidence="2">YscD cytoplasmic domain-containing protein</fullName>
    </recommendedName>
</protein>
<sequence length="288" mass="31914">MKTSLKPYLWAALAIVLSSWAALEFVLLVSRQLGYGAQGFLAGAVLGLCLGAFFTGLDGFFGQSPLRLERGLKFGALIGLCGGILGFYLIDQIAFHFEPFFTNPTIEALAYAQRWVVLSLALGAARGGAEQNNLAASRALIASLLAGISAAVLIGLVSGFLDRPFVLRGFSIFLFCFLFLGFHLRFLQYKREHWLRSLNGKHEGAEFELTRELYFLGTQSNDDINLDRYEEVNSTHAKLLKYEYGYALVDNDPFCRTFVNFRNITEQPLKKGDVIKIGSALFQYCTAA</sequence>
<gene>
    <name evidence="3" type="ORF">A2557_08730</name>
</gene>
<evidence type="ECO:0000256" key="1">
    <source>
        <dbReference type="SAM" id="Phobius"/>
    </source>
</evidence>
<dbReference type="SUPFAM" id="SSF49879">
    <property type="entry name" value="SMAD/FHA domain"/>
    <property type="match status" value="1"/>
</dbReference>
<keyword evidence="1" id="KW-0812">Transmembrane</keyword>
<feature type="transmembrane region" description="Helical" evidence="1">
    <location>
        <begin position="7"/>
        <end position="28"/>
    </location>
</feature>
<proteinExistence type="predicted"/>
<organism evidence="3 4">
    <name type="scientific">Candidatus Lambdaproteobacteria bacterium RIFOXYD2_FULL_56_26</name>
    <dbReference type="NCBI Taxonomy" id="1817773"/>
    <lineage>
        <taxon>Bacteria</taxon>
        <taxon>Pseudomonadati</taxon>
        <taxon>Pseudomonadota</taxon>
        <taxon>Candidatus Lambdaproteobacteria</taxon>
    </lineage>
</organism>
<dbReference type="Proteomes" id="UP000177583">
    <property type="component" value="Unassembled WGS sequence"/>
</dbReference>
<feature type="transmembrane region" description="Helical" evidence="1">
    <location>
        <begin position="167"/>
        <end position="187"/>
    </location>
</feature>
<evidence type="ECO:0000259" key="2">
    <source>
        <dbReference type="Pfam" id="PF16697"/>
    </source>
</evidence>
<feature type="transmembrane region" description="Helical" evidence="1">
    <location>
        <begin position="110"/>
        <end position="127"/>
    </location>
</feature>
<dbReference type="InterPro" id="IPR032030">
    <property type="entry name" value="YscD_cytoplasmic_dom"/>
</dbReference>
<name>A0A1F6H3U8_9PROT</name>
<keyword evidence="1" id="KW-0472">Membrane</keyword>
<dbReference type="CDD" id="cd00060">
    <property type="entry name" value="FHA"/>
    <property type="match status" value="1"/>
</dbReference>
<reference evidence="3 4" key="1">
    <citation type="journal article" date="2016" name="Nat. Commun.">
        <title>Thousands of microbial genomes shed light on interconnected biogeochemical processes in an aquifer system.</title>
        <authorList>
            <person name="Anantharaman K."/>
            <person name="Brown C.T."/>
            <person name="Hug L.A."/>
            <person name="Sharon I."/>
            <person name="Castelle C.J."/>
            <person name="Probst A.J."/>
            <person name="Thomas B.C."/>
            <person name="Singh A."/>
            <person name="Wilkins M.J."/>
            <person name="Karaoz U."/>
            <person name="Brodie E.L."/>
            <person name="Williams K.H."/>
            <person name="Hubbard S.S."/>
            <person name="Banfield J.F."/>
        </authorList>
    </citation>
    <scope>NUCLEOTIDE SEQUENCE [LARGE SCALE GENOMIC DNA]</scope>
</reference>
<dbReference type="EMBL" id="MFNF01000001">
    <property type="protein sequence ID" value="OGH05047.1"/>
    <property type="molecule type" value="Genomic_DNA"/>
</dbReference>
<feature type="transmembrane region" description="Helical" evidence="1">
    <location>
        <begin position="40"/>
        <end position="60"/>
    </location>
</feature>
<keyword evidence="1" id="KW-1133">Transmembrane helix</keyword>